<evidence type="ECO:0000313" key="1">
    <source>
        <dbReference type="EMBL" id="KIK05155.1"/>
    </source>
</evidence>
<reference evidence="2" key="2">
    <citation type="submission" date="2015-01" db="EMBL/GenBank/DDBJ databases">
        <title>Evolutionary Origins and Diversification of the Mycorrhizal Mutualists.</title>
        <authorList>
            <consortium name="DOE Joint Genome Institute"/>
            <consortium name="Mycorrhizal Genomics Consortium"/>
            <person name="Kohler A."/>
            <person name="Kuo A."/>
            <person name="Nagy L.G."/>
            <person name="Floudas D."/>
            <person name="Copeland A."/>
            <person name="Barry K.W."/>
            <person name="Cichocki N."/>
            <person name="Veneault-Fourrey C."/>
            <person name="LaButti K."/>
            <person name="Lindquist E.A."/>
            <person name="Lipzen A."/>
            <person name="Lundell T."/>
            <person name="Morin E."/>
            <person name="Murat C."/>
            <person name="Riley R."/>
            <person name="Ohm R."/>
            <person name="Sun H."/>
            <person name="Tunlid A."/>
            <person name="Henrissat B."/>
            <person name="Grigoriev I.V."/>
            <person name="Hibbett D.S."/>
            <person name="Martin F."/>
        </authorList>
    </citation>
    <scope>NUCLEOTIDE SEQUENCE [LARGE SCALE GENOMIC DNA]</scope>
    <source>
        <strain evidence="2">LaAM-08-1</strain>
    </source>
</reference>
<organism evidence="1 2">
    <name type="scientific">Laccaria amethystina LaAM-08-1</name>
    <dbReference type="NCBI Taxonomy" id="1095629"/>
    <lineage>
        <taxon>Eukaryota</taxon>
        <taxon>Fungi</taxon>
        <taxon>Dikarya</taxon>
        <taxon>Basidiomycota</taxon>
        <taxon>Agaricomycotina</taxon>
        <taxon>Agaricomycetes</taxon>
        <taxon>Agaricomycetidae</taxon>
        <taxon>Agaricales</taxon>
        <taxon>Agaricineae</taxon>
        <taxon>Hydnangiaceae</taxon>
        <taxon>Laccaria</taxon>
    </lineage>
</organism>
<protein>
    <submittedName>
        <fullName evidence="1">Uncharacterized protein</fullName>
    </submittedName>
</protein>
<reference evidence="1 2" key="1">
    <citation type="submission" date="2014-04" db="EMBL/GenBank/DDBJ databases">
        <authorList>
            <consortium name="DOE Joint Genome Institute"/>
            <person name="Kuo A."/>
            <person name="Kohler A."/>
            <person name="Nagy L.G."/>
            <person name="Floudas D."/>
            <person name="Copeland A."/>
            <person name="Barry K.W."/>
            <person name="Cichocki N."/>
            <person name="Veneault-Fourrey C."/>
            <person name="LaButti K."/>
            <person name="Lindquist E.A."/>
            <person name="Lipzen A."/>
            <person name="Lundell T."/>
            <person name="Morin E."/>
            <person name="Murat C."/>
            <person name="Sun H."/>
            <person name="Tunlid A."/>
            <person name="Henrissat B."/>
            <person name="Grigoriev I.V."/>
            <person name="Hibbett D.S."/>
            <person name="Martin F."/>
            <person name="Nordberg H.P."/>
            <person name="Cantor M.N."/>
            <person name="Hua S.X."/>
        </authorList>
    </citation>
    <scope>NUCLEOTIDE SEQUENCE [LARGE SCALE GENOMIC DNA]</scope>
    <source>
        <strain evidence="1 2">LaAM-08-1</strain>
    </source>
</reference>
<dbReference type="AlphaFoldDB" id="A0A0C9WZC9"/>
<keyword evidence="2" id="KW-1185">Reference proteome</keyword>
<proteinExistence type="predicted"/>
<dbReference type="EMBL" id="KN838562">
    <property type="protein sequence ID" value="KIK05155.1"/>
    <property type="molecule type" value="Genomic_DNA"/>
</dbReference>
<gene>
    <name evidence="1" type="ORF">K443DRAFT_675305</name>
</gene>
<dbReference type="Proteomes" id="UP000054477">
    <property type="component" value="Unassembled WGS sequence"/>
</dbReference>
<evidence type="ECO:0000313" key="2">
    <source>
        <dbReference type="Proteomes" id="UP000054477"/>
    </source>
</evidence>
<name>A0A0C9WZC9_9AGAR</name>
<accession>A0A0C9WZC9</accession>
<dbReference type="HOGENOM" id="CLU_3087589_0_0_1"/>
<sequence length="52" mass="6091">MERDDGLAGLHMYFCACPTLRLKSRFVEIDYSKVHDFDIEEMYSGRCCGPQR</sequence>